<dbReference type="Gene3D" id="1.25.40.10">
    <property type="entry name" value="Tetratricopeptide repeat domain"/>
    <property type="match status" value="1"/>
</dbReference>
<dbReference type="InterPro" id="IPR011990">
    <property type="entry name" value="TPR-like_helical_dom_sf"/>
</dbReference>
<name>A0A383B538_9ZZZZ</name>
<feature type="non-terminal residue" evidence="1">
    <location>
        <position position="1"/>
    </location>
</feature>
<reference evidence="1" key="1">
    <citation type="submission" date="2018-05" db="EMBL/GenBank/DDBJ databases">
        <authorList>
            <person name="Lanie J.A."/>
            <person name="Ng W.-L."/>
            <person name="Kazmierczak K.M."/>
            <person name="Andrzejewski T.M."/>
            <person name="Davidsen T.M."/>
            <person name="Wayne K.J."/>
            <person name="Tettelin H."/>
            <person name="Glass J.I."/>
            <person name="Rusch D."/>
            <person name="Podicherti R."/>
            <person name="Tsui H.-C.T."/>
            <person name="Winkler M.E."/>
        </authorList>
    </citation>
    <scope>NUCLEOTIDE SEQUENCE</scope>
</reference>
<gene>
    <name evidence="1" type="ORF">METZ01_LOCUS467976</name>
</gene>
<evidence type="ECO:0000313" key="1">
    <source>
        <dbReference type="EMBL" id="SVE15122.1"/>
    </source>
</evidence>
<dbReference type="EMBL" id="UINC01197566">
    <property type="protein sequence ID" value="SVE15122.1"/>
    <property type="molecule type" value="Genomic_DNA"/>
</dbReference>
<organism evidence="1">
    <name type="scientific">marine metagenome</name>
    <dbReference type="NCBI Taxonomy" id="408172"/>
    <lineage>
        <taxon>unclassified sequences</taxon>
        <taxon>metagenomes</taxon>
        <taxon>ecological metagenomes</taxon>
    </lineage>
</organism>
<evidence type="ECO:0008006" key="2">
    <source>
        <dbReference type="Google" id="ProtNLM"/>
    </source>
</evidence>
<dbReference type="AlphaFoldDB" id="A0A383B538"/>
<sequence length="73" mass="8106">SGTYLERLLRDFPDGDLADDALGQLAERAQEEGGCRAALPFYQRLREEYSRTGWASVAESALARCSEGRLDQP</sequence>
<proteinExistence type="predicted"/>
<accession>A0A383B538</accession>
<protein>
    <recommendedName>
        <fullName evidence="2">Bacterial transcriptional activator domain-containing protein</fullName>
    </recommendedName>
</protein>